<evidence type="ECO:0000259" key="5">
    <source>
        <dbReference type="Pfam" id="PF21719"/>
    </source>
</evidence>
<evidence type="ECO:0000256" key="2">
    <source>
        <dbReference type="ARBA" id="ARBA00022737"/>
    </source>
</evidence>
<accession>A0A8H3EKR9</accession>
<keyword evidence="2" id="KW-0677">Repeat</keyword>
<feature type="region of interest" description="Disordered" evidence="3">
    <location>
        <begin position="326"/>
        <end position="346"/>
    </location>
</feature>
<dbReference type="GO" id="GO:1904263">
    <property type="term" value="P:positive regulation of TORC1 signaling"/>
    <property type="evidence" value="ECO:0007669"/>
    <property type="project" value="TreeGrafter"/>
</dbReference>
<dbReference type="PANTHER" id="PTHR16453">
    <property type="entry name" value="WD40 DOMAIN-CONTAINING PROTEIN MIO FAMILY MEMBER"/>
    <property type="match status" value="1"/>
</dbReference>
<comment type="caution">
    <text evidence="6">The sequence shown here is derived from an EMBL/GenBank/DDBJ whole genome shotgun (WGS) entry which is preliminary data.</text>
</comment>
<dbReference type="Proteomes" id="UP000664521">
    <property type="component" value="Unassembled WGS sequence"/>
</dbReference>
<proteinExistence type="predicted"/>
<gene>
    <name evidence="6" type="ORF">HETSPECPRED_008776</name>
</gene>
<protein>
    <submittedName>
        <fullName evidence="6">Uncharacterized protein</fullName>
    </submittedName>
</protein>
<dbReference type="InterPro" id="IPR049092">
    <property type="entry name" value="MIOS_a-sol"/>
</dbReference>
<sequence>MVAESIDFSYVGVFGIWNNDLGPQSAARFLNSIPTDGSVRIALESLAKGMRLPASVAIETAFPMHRQLCLLTCGLGLPYQELEASVQDFVQHGQNTRAAALAIIHDQPKLAFNALRNGKVSSAYRELSLALAGFVKGSNDDTWDETVREVAKELDDPYARAILALVSYGDWHDVLAETSLPLKYRLGVALMYLDDVDLTRYIESTTADCIRRGDIEGIFLTGLTEKTVPLFQAYLLKSSDLQTPTLALSFVSPRYFSHALLDLWRECYRSLLNTYRLFIQRVQFDVQATRLSIRSSARDAKPSLAPPPRQVSLRCNNCDQALDRNTDHIPASATGPQDQVKSSFGSNQHSSIFGDAKSGTVCPKCGRHMPRCIICMMWLGMPASYPSGGAGGTRTKPIAKSQGTKELNVNSNGSVKEDYETNTAKDVMKDFITVCRKCWHMSHQAHSAEWFEKHDTCAVPGCECRCADLDRGRPANQIATTQSNLHGHYE</sequence>
<dbReference type="Pfam" id="PF17034">
    <property type="entry name" value="zinc_ribbon_16"/>
    <property type="match status" value="1"/>
</dbReference>
<keyword evidence="1" id="KW-0853">WD repeat</keyword>
<dbReference type="AlphaFoldDB" id="A0A8H3EKR9"/>
<feature type="domain" description="GATOR2 complex protein MIO zinc-ribbon like" evidence="4">
    <location>
        <begin position="403"/>
        <end position="467"/>
    </location>
</feature>
<dbReference type="EMBL" id="CAJPDS010000007">
    <property type="protein sequence ID" value="CAF9908951.1"/>
    <property type="molecule type" value="Genomic_DNA"/>
</dbReference>
<evidence type="ECO:0000313" key="6">
    <source>
        <dbReference type="EMBL" id="CAF9908951.1"/>
    </source>
</evidence>
<dbReference type="GO" id="GO:0005737">
    <property type="term" value="C:cytoplasm"/>
    <property type="evidence" value="ECO:0007669"/>
    <property type="project" value="TreeGrafter"/>
</dbReference>
<evidence type="ECO:0000256" key="1">
    <source>
        <dbReference type="ARBA" id="ARBA00022574"/>
    </source>
</evidence>
<evidence type="ECO:0000313" key="7">
    <source>
        <dbReference type="Proteomes" id="UP000664521"/>
    </source>
</evidence>
<evidence type="ECO:0000256" key="3">
    <source>
        <dbReference type="SAM" id="MobiDB-lite"/>
    </source>
</evidence>
<feature type="compositionally biased region" description="Polar residues" evidence="3">
    <location>
        <begin position="334"/>
        <end position="346"/>
    </location>
</feature>
<name>A0A8H3EKR9_9LECA</name>
<dbReference type="PANTHER" id="PTHR16453:SF9">
    <property type="entry name" value="GATOR COMPLEX PROTEIN MIOS"/>
    <property type="match status" value="1"/>
</dbReference>
<dbReference type="OrthoDB" id="341486at2759"/>
<organism evidence="6 7">
    <name type="scientific">Heterodermia speciosa</name>
    <dbReference type="NCBI Taxonomy" id="116794"/>
    <lineage>
        <taxon>Eukaryota</taxon>
        <taxon>Fungi</taxon>
        <taxon>Dikarya</taxon>
        <taxon>Ascomycota</taxon>
        <taxon>Pezizomycotina</taxon>
        <taxon>Lecanoromycetes</taxon>
        <taxon>OSLEUM clade</taxon>
        <taxon>Lecanoromycetidae</taxon>
        <taxon>Caliciales</taxon>
        <taxon>Physciaceae</taxon>
        <taxon>Heterodermia</taxon>
    </lineage>
</organism>
<feature type="domain" description="MIOS-like alpha-solenoid" evidence="5">
    <location>
        <begin position="65"/>
        <end position="192"/>
    </location>
</feature>
<dbReference type="InterPro" id="IPR031488">
    <property type="entry name" value="Zn_ribbon_mio"/>
</dbReference>
<dbReference type="InterPro" id="IPR037593">
    <property type="entry name" value="MIOS/Sea4"/>
</dbReference>
<reference evidence="6" key="1">
    <citation type="submission" date="2021-03" db="EMBL/GenBank/DDBJ databases">
        <authorList>
            <person name="Tagirdzhanova G."/>
        </authorList>
    </citation>
    <scope>NUCLEOTIDE SEQUENCE</scope>
</reference>
<evidence type="ECO:0000259" key="4">
    <source>
        <dbReference type="Pfam" id="PF17034"/>
    </source>
</evidence>
<dbReference type="Pfam" id="PF21719">
    <property type="entry name" value="MIOS_a-sol"/>
    <property type="match status" value="1"/>
</dbReference>
<keyword evidence="7" id="KW-1185">Reference proteome</keyword>